<evidence type="ECO:0000256" key="1">
    <source>
        <dbReference type="ARBA" id="ARBA00002963"/>
    </source>
</evidence>
<dbReference type="InterPro" id="IPR036249">
    <property type="entry name" value="Thioredoxin-like_sf"/>
</dbReference>
<dbReference type="Gene3D" id="3.40.30.10">
    <property type="entry name" value="Glutaredoxin"/>
    <property type="match status" value="1"/>
</dbReference>
<evidence type="ECO:0000256" key="4">
    <source>
        <dbReference type="ARBA" id="ARBA00022946"/>
    </source>
</evidence>
<comment type="function">
    <text evidence="1">Putative mitochondrial redox protein which could be involved in the reduction of small toxic molecules.</text>
</comment>
<dbReference type="InterPro" id="IPR012882">
    <property type="entry name" value="Fmp46"/>
</dbReference>
<feature type="region of interest" description="Disordered" evidence="7">
    <location>
        <begin position="41"/>
        <end position="66"/>
    </location>
</feature>
<reference evidence="8" key="1">
    <citation type="journal article" date="2020" name="Stud. Mycol.">
        <title>101 Dothideomycetes genomes: a test case for predicting lifestyles and emergence of pathogens.</title>
        <authorList>
            <person name="Haridas S."/>
            <person name="Albert R."/>
            <person name="Binder M."/>
            <person name="Bloem J."/>
            <person name="Labutti K."/>
            <person name="Salamov A."/>
            <person name="Andreopoulos B."/>
            <person name="Baker S."/>
            <person name="Barry K."/>
            <person name="Bills G."/>
            <person name="Bluhm B."/>
            <person name="Cannon C."/>
            <person name="Castanera R."/>
            <person name="Culley D."/>
            <person name="Daum C."/>
            <person name="Ezra D."/>
            <person name="Gonzalez J."/>
            <person name="Henrissat B."/>
            <person name="Kuo A."/>
            <person name="Liang C."/>
            <person name="Lipzen A."/>
            <person name="Lutzoni F."/>
            <person name="Magnuson J."/>
            <person name="Mondo S."/>
            <person name="Nolan M."/>
            <person name="Ohm R."/>
            <person name="Pangilinan J."/>
            <person name="Park H.-J."/>
            <person name="Ramirez L."/>
            <person name="Alfaro M."/>
            <person name="Sun H."/>
            <person name="Tritt A."/>
            <person name="Yoshinaga Y."/>
            <person name="Zwiers L.-H."/>
            <person name="Turgeon B."/>
            <person name="Goodwin S."/>
            <person name="Spatafora J."/>
            <person name="Crous P."/>
            <person name="Grigoriev I."/>
        </authorList>
    </citation>
    <scope>NUCLEOTIDE SEQUENCE</scope>
    <source>
        <strain evidence="8">Tuck. ex Michener</strain>
    </source>
</reference>
<dbReference type="GO" id="GO:0016491">
    <property type="term" value="F:oxidoreductase activity"/>
    <property type="evidence" value="ECO:0007669"/>
    <property type="project" value="UniProtKB-KW"/>
</dbReference>
<dbReference type="Pfam" id="PF07955">
    <property type="entry name" value="DUF1687"/>
    <property type="match status" value="1"/>
</dbReference>
<keyword evidence="4" id="KW-0809">Transit peptide</keyword>
<dbReference type="InterPro" id="IPR006660">
    <property type="entry name" value="Arsenate_reductase-like"/>
</dbReference>
<protein>
    <submittedName>
        <fullName evidence="8">DUF1687-domain-containing protein</fullName>
    </submittedName>
</protein>
<dbReference type="Proteomes" id="UP000800092">
    <property type="component" value="Unassembled WGS sequence"/>
</dbReference>
<evidence type="ECO:0000256" key="5">
    <source>
        <dbReference type="ARBA" id="ARBA00023002"/>
    </source>
</evidence>
<keyword evidence="9" id="KW-1185">Reference proteome</keyword>
<keyword evidence="5" id="KW-0560">Oxidoreductase</keyword>
<evidence type="ECO:0000256" key="7">
    <source>
        <dbReference type="SAM" id="MobiDB-lite"/>
    </source>
</evidence>
<keyword evidence="6" id="KW-0496">Mitochondrion</keyword>
<evidence type="ECO:0000313" key="8">
    <source>
        <dbReference type="EMBL" id="KAF2237754.1"/>
    </source>
</evidence>
<sequence>MNVLKNLFKEGAGTRDVITLFHKPSVPSSVRAVTLLKQANGTAQSTATEDQASSHDTHSKAQRTDIDLDITEAAPTSDQFQNILEYIGKHNASKLIQGARDEADAIKKLKEDGNSFQRPVLVDWNNGRAVAGDDHSEILKLLRTLPKETSSA</sequence>
<evidence type="ECO:0000256" key="6">
    <source>
        <dbReference type="ARBA" id="ARBA00023128"/>
    </source>
</evidence>
<feature type="compositionally biased region" description="Polar residues" evidence="7">
    <location>
        <begin position="41"/>
        <end position="51"/>
    </location>
</feature>
<evidence type="ECO:0000256" key="2">
    <source>
        <dbReference type="ARBA" id="ARBA00004173"/>
    </source>
</evidence>
<organism evidence="8 9">
    <name type="scientific">Viridothelium virens</name>
    <name type="common">Speckled blister lichen</name>
    <name type="synonym">Trypethelium virens</name>
    <dbReference type="NCBI Taxonomy" id="1048519"/>
    <lineage>
        <taxon>Eukaryota</taxon>
        <taxon>Fungi</taxon>
        <taxon>Dikarya</taxon>
        <taxon>Ascomycota</taxon>
        <taxon>Pezizomycotina</taxon>
        <taxon>Dothideomycetes</taxon>
        <taxon>Dothideomycetes incertae sedis</taxon>
        <taxon>Trypetheliales</taxon>
        <taxon>Trypetheliaceae</taxon>
        <taxon>Viridothelium</taxon>
    </lineage>
</organism>
<dbReference type="PROSITE" id="PS51353">
    <property type="entry name" value="ARSC"/>
    <property type="match status" value="1"/>
</dbReference>
<dbReference type="AlphaFoldDB" id="A0A6A6HHY4"/>
<dbReference type="GO" id="GO:0005739">
    <property type="term" value="C:mitochondrion"/>
    <property type="evidence" value="ECO:0007669"/>
    <property type="project" value="UniProtKB-SubCell"/>
</dbReference>
<dbReference type="SUPFAM" id="SSF52833">
    <property type="entry name" value="Thioredoxin-like"/>
    <property type="match status" value="1"/>
</dbReference>
<accession>A0A6A6HHY4</accession>
<dbReference type="EMBL" id="ML991778">
    <property type="protein sequence ID" value="KAF2237754.1"/>
    <property type="molecule type" value="Genomic_DNA"/>
</dbReference>
<gene>
    <name evidence="8" type="ORF">EV356DRAFT_509605</name>
</gene>
<dbReference type="PANTHER" id="PTHR28071:SF1">
    <property type="entry name" value="REDOX PROTEIN FMP46, MITOCHONDRIAL-RELATED"/>
    <property type="match status" value="1"/>
</dbReference>
<feature type="compositionally biased region" description="Basic and acidic residues" evidence="7">
    <location>
        <begin position="52"/>
        <end position="66"/>
    </location>
</feature>
<dbReference type="OrthoDB" id="59229at2759"/>
<dbReference type="PANTHER" id="PTHR28071">
    <property type="entry name" value="REDOX PROTEIN FMP46, MITOCHONDRIAL-RELATED"/>
    <property type="match status" value="1"/>
</dbReference>
<comment type="similarity">
    <text evidence="3">Belongs to the FMP46 family.</text>
</comment>
<evidence type="ECO:0000313" key="9">
    <source>
        <dbReference type="Proteomes" id="UP000800092"/>
    </source>
</evidence>
<evidence type="ECO:0000256" key="3">
    <source>
        <dbReference type="ARBA" id="ARBA00009734"/>
    </source>
</evidence>
<comment type="subcellular location">
    <subcellularLocation>
        <location evidence="2">Mitochondrion</location>
    </subcellularLocation>
</comment>
<proteinExistence type="inferred from homology"/>
<name>A0A6A6HHY4_VIRVR</name>